<dbReference type="GO" id="GO:0000976">
    <property type="term" value="F:transcription cis-regulatory region binding"/>
    <property type="evidence" value="ECO:0007669"/>
    <property type="project" value="TreeGrafter"/>
</dbReference>
<dbReference type="EMBL" id="AP025628">
    <property type="protein sequence ID" value="BDG59991.1"/>
    <property type="molecule type" value="Genomic_DNA"/>
</dbReference>
<feature type="domain" description="HTH lysR-type" evidence="6">
    <location>
        <begin position="4"/>
        <end position="61"/>
    </location>
</feature>
<proteinExistence type="inferred from homology"/>
<organism evidence="7 8">
    <name type="scientific">Caldinitratiruptor microaerophilus</name>
    <dbReference type="NCBI Taxonomy" id="671077"/>
    <lineage>
        <taxon>Bacteria</taxon>
        <taxon>Bacillati</taxon>
        <taxon>Bacillota</taxon>
        <taxon>Clostridia</taxon>
        <taxon>Eubacteriales</taxon>
        <taxon>Symbiobacteriaceae</taxon>
        <taxon>Caldinitratiruptor</taxon>
    </lineage>
</organism>
<dbReference type="AlphaFoldDB" id="A0AA35G7D6"/>
<dbReference type="PRINTS" id="PR00039">
    <property type="entry name" value="HTHLYSR"/>
</dbReference>
<dbReference type="Gene3D" id="1.10.10.10">
    <property type="entry name" value="Winged helix-like DNA-binding domain superfamily/Winged helix DNA-binding domain"/>
    <property type="match status" value="1"/>
</dbReference>
<reference evidence="7" key="1">
    <citation type="submission" date="2022-03" db="EMBL/GenBank/DDBJ databases">
        <title>Complete genome sequence of Caldinitratiruptor microaerophilus.</title>
        <authorList>
            <person name="Mukaiyama R."/>
            <person name="Nishiyama T."/>
            <person name="Ueda K."/>
        </authorList>
    </citation>
    <scope>NUCLEOTIDE SEQUENCE</scope>
    <source>
        <strain evidence="7">JCM 16183</strain>
    </source>
</reference>
<keyword evidence="8" id="KW-1185">Reference proteome</keyword>
<dbReference type="KEGG" id="cmic:caldi_10810"/>
<evidence type="ECO:0000256" key="5">
    <source>
        <dbReference type="SAM" id="MobiDB-lite"/>
    </source>
</evidence>
<evidence type="ECO:0000313" key="8">
    <source>
        <dbReference type="Proteomes" id="UP001163687"/>
    </source>
</evidence>
<keyword evidence="2" id="KW-0805">Transcription regulation</keyword>
<evidence type="ECO:0000256" key="1">
    <source>
        <dbReference type="ARBA" id="ARBA00009437"/>
    </source>
</evidence>
<dbReference type="InterPro" id="IPR036390">
    <property type="entry name" value="WH_DNA-bd_sf"/>
</dbReference>
<dbReference type="Gene3D" id="3.40.190.290">
    <property type="match status" value="1"/>
</dbReference>
<comment type="similarity">
    <text evidence="1">Belongs to the LysR transcriptional regulatory family.</text>
</comment>
<feature type="compositionally biased region" description="Low complexity" evidence="5">
    <location>
        <begin position="303"/>
        <end position="320"/>
    </location>
</feature>
<dbReference type="Pfam" id="PF00126">
    <property type="entry name" value="HTH_1"/>
    <property type="match status" value="1"/>
</dbReference>
<evidence type="ECO:0000313" key="7">
    <source>
        <dbReference type="EMBL" id="BDG59991.1"/>
    </source>
</evidence>
<sequence>MATMLLQHLITFSRVVETGSFTRAAQALNLSQPSVTKHVSSLEAFLGIQLLDRDGKRIHLTPAGEAVYAYAKRIHQAVLDCQATVQAMKSPDVGLVTVGSVHTIGLYTLPDLLADFARAYPHVRLMVKTAPMAQTLDLLLRHEIDIGLVTAPVSHERVECVPLYEDPVLVVTSPEPRFPLPHPVVMEDLGRLPVIGYQRGSRYRSFVDSALEGLGIHPQVLMEFDSHEAAKAMAALGLGIALVPASAARRDLEEGKLVEVRVQGLPRIARTTCMILRRDGRLSPAAANLAQFIRERFHGHGQAAVRPAPAEPARTRGAAG</sequence>
<evidence type="ECO:0000256" key="4">
    <source>
        <dbReference type="ARBA" id="ARBA00023163"/>
    </source>
</evidence>
<feature type="region of interest" description="Disordered" evidence="5">
    <location>
        <begin position="301"/>
        <end position="320"/>
    </location>
</feature>
<dbReference type="PANTHER" id="PTHR30126">
    <property type="entry name" value="HTH-TYPE TRANSCRIPTIONAL REGULATOR"/>
    <property type="match status" value="1"/>
</dbReference>
<dbReference type="FunFam" id="1.10.10.10:FF:000001">
    <property type="entry name" value="LysR family transcriptional regulator"/>
    <property type="match status" value="1"/>
</dbReference>
<dbReference type="GO" id="GO:0003700">
    <property type="term" value="F:DNA-binding transcription factor activity"/>
    <property type="evidence" value="ECO:0007669"/>
    <property type="project" value="InterPro"/>
</dbReference>
<dbReference type="InterPro" id="IPR000847">
    <property type="entry name" value="LysR_HTH_N"/>
</dbReference>
<accession>A0AA35G7D6</accession>
<protein>
    <submittedName>
        <fullName evidence="7">LysR family transcriptional regulator</fullName>
    </submittedName>
</protein>
<name>A0AA35G7D6_9FIRM</name>
<dbReference type="InterPro" id="IPR005119">
    <property type="entry name" value="LysR_subst-bd"/>
</dbReference>
<keyword evidence="4" id="KW-0804">Transcription</keyword>
<evidence type="ECO:0000256" key="3">
    <source>
        <dbReference type="ARBA" id="ARBA00023125"/>
    </source>
</evidence>
<dbReference type="CDD" id="cd05466">
    <property type="entry name" value="PBP2_LTTR_substrate"/>
    <property type="match status" value="1"/>
</dbReference>
<dbReference type="InterPro" id="IPR036388">
    <property type="entry name" value="WH-like_DNA-bd_sf"/>
</dbReference>
<dbReference type="PROSITE" id="PS50931">
    <property type="entry name" value="HTH_LYSR"/>
    <property type="match status" value="1"/>
</dbReference>
<evidence type="ECO:0000256" key="2">
    <source>
        <dbReference type="ARBA" id="ARBA00023015"/>
    </source>
</evidence>
<dbReference type="Proteomes" id="UP001163687">
    <property type="component" value="Chromosome"/>
</dbReference>
<keyword evidence="3" id="KW-0238">DNA-binding</keyword>
<gene>
    <name evidence="7" type="ORF">caldi_10810</name>
</gene>
<dbReference type="PANTHER" id="PTHR30126:SF40">
    <property type="entry name" value="HTH-TYPE TRANSCRIPTIONAL REGULATOR GLTR"/>
    <property type="match status" value="1"/>
</dbReference>
<dbReference type="SUPFAM" id="SSF46785">
    <property type="entry name" value="Winged helix' DNA-binding domain"/>
    <property type="match status" value="1"/>
</dbReference>
<dbReference type="Pfam" id="PF03466">
    <property type="entry name" value="LysR_substrate"/>
    <property type="match status" value="1"/>
</dbReference>
<dbReference type="SUPFAM" id="SSF53850">
    <property type="entry name" value="Periplasmic binding protein-like II"/>
    <property type="match status" value="1"/>
</dbReference>
<evidence type="ECO:0000259" key="6">
    <source>
        <dbReference type="PROSITE" id="PS50931"/>
    </source>
</evidence>